<gene>
    <name evidence="2" type="ORF">J3D65DRAFT_598745</name>
</gene>
<comment type="caution">
    <text evidence="2">The sequence shown here is derived from an EMBL/GenBank/DDBJ whole genome shotgun (WGS) entry which is preliminary data.</text>
</comment>
<proteinExistence type="predicted"/>
<dbReference type="EMBL" id="JBBPEH010000001">
    <property type="protein sequence ID" value="KAK7544077.1"/>
    <property type="molecule type" value="Genomic_DNA"/>
</dbReference>
<name>A0ABR1M875_9PEZI</name>
<reference evidence="2 3" key="1">
    <citation type="submission" date="2024-04" db="EMBL/GenBank/DDBJ databases">
        <title>Phyllosticta paracitricarpa is synonymous to the EU quarantine fungus P. citricarpa based on phylogenomic analyses.</title>
        <authorList>
            <consortium name="Lawrence Berkeley National Laboratory"/>
            <person name="Van ingen-buijs V.A."/>
            <person name="Van westerhoven A.C."/>
            <person name="Haridas S."/>
            <person name="Skiadas P."/>
            <person name="Martin F."/>
            <person name="Groenewald J.Z."/>
            <person name="Crous P.W."/>
            <person name="Seidl M.F."/>
        </authorList>
    </citation>
    <scope>NUCLEOTIDE SEQUENCE [LARGE SCALE GENOMIC DNA]</scope>
    <source>
        <strain evidence="2 3">CPC 17464</strain>
    </source>
</reference>
<dbReference type="GeneID" id="92030767"/>
<dbReference type="Proteomes" id="UP001360953">
    <property type="component" value="Unassembled WGS sequence"/>
</dbReference>
<evidence type="ECO:0000313" key="3">
    <source>
        <dbReference type="Proteomes" id="UP001360953"/>
    </source>
</evidence>
<feature type="region of interest" description="Disordered" evidence="1">
    <location>
        <begin position="1"/>
        <end position="22"/>
    </location>
</feature>
<organism evidence="2 3">
    <name type="scientific">Phyllosticta citribraziliensis</name>
    <dbReference type="NCBI Taxonomy" id="989973"/>
    <lineage>
        <taxon>Eukaryota</taxon>
        <taxon>Fungi</taxon>
        <taxon>Dikarya</taxon>
        <taxon>Ascomycota</taxon>
        <taxon>Pezizomycotina</taxon>
        <taxon>Dothideomycetes</taxon>
        <taxon>Dothideomycetes incertae sedis</taxon>
        <taxon>Botryosphaeriales</taxon>
        <taxon>Phyllostictaceae</taxon>
        <taxon>Phyllosticta</taxon>
    </lineage>
</organism>
<keyword evidence="3" id="KW-1185">Reference proteome</keyword>
<feature type="region of interest" description="Disordered" evidence="1">
    <location>
        <begin position="193"/>
        <end position="221"/>
    </location>
</feature>
<feature type="region of interest" description="Disordered" evidence="1">
    <location>
        <begin position="37"/>
        <end position="82"/>
    </location>
</feature>
<evidence type="ECO:0000256" key="1">
    <source>
        <dbReference type="SAM" id="MobiDB-lite"/>
    </source>
</evidence>
<accession>A0ABR1M875</accession>
<sequence length="221" mass="24011">MSLEKASVDTPARWPERTGGDVARTMECMVQVADAAEMEARREGQGSRGEQALGHLTEKRKKKRPGSLASHTDTSIDDQHQHQTWHRDCCSYLVLAEGQETASRSHSTGGMTLDWRQNREAPLSPPTYSTPLKALDAHFLASIAGGSSNVEPPRPPVNTRPTINKGTEAVMAATQHRDPATCGRVVHPLSCSHDASLPPHHAWSGAHQQADDDDDDDDLSA</sequence>
<feature type="compositionally biased region" description="Acidic residues" evidence="1">
    <location>
        <begin position="211"/>
        <end position="221"/>
    </location>
</feature>
<dbReference type="RefSeq" id="XP_066659312.1">
    <property type="nucleotide sequence ID" value="XM_066797861.1"/>
</dbReference>
<protein>
    <submittedName>
        <fullName evidence="2">Uncharacterized protein</fullName>
    </submittedName>
</protein>
<evidence type="ECO:0000313" key="2">
    <source>
        <dbReference type="EMBL" id="KAK7544077.1"/>
    </source>
</evidence>